<protein>
    <submittedName>
        <fullName evidence="1">Uncharacterized protein</fullName>
    </submittedName>
</protein>
<sequence length="88" mass="10154">MTLKGTSSLQRTTYFHLYFHDSMLIFQKQPISLDSGIIEFAGVILRDSLKKAVLRRLKALKYKLFMQPVKESQSDVVTLPHRIGILFV</sequence>
<accession>A0A644XQH4</accession>
<proteinExistence type="predicted"/>
<evidence type="ECO:0000313" key="1">
    <source>
        <dbReference type="EMBL" id="MPM18008.1"/>
    </source>
</evidence>
<dbReference type="EMBL" id="VSSQ01002903">
    <property type="protein sequence ID" value="MPM18008.1"/>
    <property type="molecule type" value="Genomic_DNA"/>
</dbReference>
<organism evidence="1">
    <name type="scientific">bioreactor metagenome</name>
    <dbReference type="NCBI Taxonomy" id="1076179"/>
    <lineage>
        <taxon>unclassified sequences</taxon>
        <taxon>metagenomes</taxon>
        <taxon>ecological metagenomes</taxon>
    </lineage>
</organism>
<reference evidence="1" key="1">
    <citation type="submission" date="2019-08" db="EMBL/GenBank/DDBJ databases">
        <authorList>
            <person name="Kucharzyk K."/>
            <person name="Murdoch R.W."/>
            <person name="Higgins S."/>
            <person name="Loffler F."/>
        </authorList>
    </citation>
    <scope>NUCLEOTIDE SEQUENCE</scope>
</reference>
<dbReference type="AlphaFoldDB" id="A0A644XQH4"/>
<name>A0A644XQH4_9ZZZZ</name>
<gene>
    <name evidence="1" type="ORF">SDC9_64409</name>
</gene>
<comment type="caution">
    <text evidence="1">The sequence shown here is derived from an EMBL/GenBank/DDBJ whole genome shotgun (WGS) entry which is preliminary data.</text>
</comment>